<proteinExistence type="predicted"/>
<dbReference type="Proteomes" id="UP000076532">
    <property type="component" value="Unassembled WGS sequence"/>
</dbReference>
<evidence type="ECO:0000313" key="1">
    <source>
        <dbReference type="EMBL" id="KZP07681.1"/>
    </source>
</evidence>
<dbReference type="EMBL" id="KV417743">
    <property type="protein sequence ID" value="KZP07681.1"/>
    <property type="molecule type" value="Genomic_DNA"/>
</dbReference>
<gene>
    <name evidence="1" type="ORF">FIBSPDRAFT_875264</name>
</gene>
<dbReference type="AlphaFoldDB" id="A0A165WJE9"/>
<name>A0A165WJE9_9AGAM</name>
<accession>A0A165WJE9</accession>
<organism evidence="1 2">
    <name type="scientific">Athelia psychrophila</name>
    <dbReference type="NCBI Taxonomy" id="1759441"/>
    <lineage>
        <taxon>Eukaryota</taxon>
        <taxon>Fungi</taxon>
        <taxon>Dikarya</taxon>
        <taxon>Basidiomycota</taxon>
        <taxon>Agaricomycotina</taxon>
        <taxon>Agaricomycetes</taxon>
        <taxon>Agaricomycetidae</taxon>
        <taxon>Atheliales</taxon>
        <taxon>Atheliaceae</taxon>
        <taxon>Athelia</taxon>
    </lineage>
</organism>
<protein>
    <submittedName>
        <fullName evidence="1">Uncharacterized protein</fullName>
    </submittedName>
</protein>
<sequence>MWEVAGMLRGTLPCRGSFISVLDARGCEQVTALELELTAPTGGGWRSATGI</sequence>
<evidence type="ECO:0000313" key="2">
    <source>
        <dbReference type="Proteomes" id="UP000076532"/>
    </source>
</evidence>
<reference evidence="1 2" key="1">
    <citation type="journal article" date="2016" name="Mol. Biol. Evol.">
        <title>Comparative Genomics of Early-Diverging Mushroom-Forming Fungi Provides Insights into the Origins of Lignocellulose Decay Capabilities.</title>
        <authorList>
            <person name="Nagy L.G."/>
            <person name="Riley R."/>
            <person name="Tritt A."/>
            <person name="Adam C."/>
            <person name="Daum C."/>
            <person name="Floudas D."/>
            <person name="Sun H."/>
            <person name="Yadav J.S."/>
            <person name="Pangilinan J."/>
            <person name="Larsson K.H."/>
            <person name="Matsuura K."/>
            <person name="Barry K."/>
            <person name="Labutti K."/>
            <person name="Kuo R."/>
            <person name="Ohm R.A."/>
            <person name="Bhattacharya S.S."/>
            <person name="Shirouzu T."/>
            <person name="Yoshinaga Y."/>
            <person name="Martin F.M."/>
            <person name="Grigoriev I.V."/>
            <person name="Hibbett D.S."/>
        </authorList>
    </citation>
    <scope>NUCLEOTIDE SEQUENCE [LARGE SCALE GENOMIC DNA]</scope>
    <source>
        <strain evidence="1 2">CBS 109695</strain>
    </source>
</reference>
<keyword evidence="2" id="KW-1185">Reference proteome</keyword>